<dbReference type="AlphaFoldDB" id="A0A8H4Q9Z9"/>
<name>A0A8H4Q9Z9_9HYPO</name>
<dbReference type="OrthoDB" id="409543at2759"/>
<protein>
    <submittedName>
        <fullName evidence="2">Glycosyl transferase</fullName>
    </submittedName>
</protein>
<sequence>MHNFHERVFRPQHLVGEPTAHPLASSPAEKQDAIPDRAHFVYVVDGDHGDIRLDFSHALVVFAARYYWRPRGMLLHTNAGHEALSRARAGRSGKWTRIILNLPEMTIRRVSAPTIADNGVPIRHVEHRSDFVRVQAVRHLGGVYLDFDAHVLRDIRPLLRAGFDAVAGREADDLLVSGVFMAKKGARLVDLWYDEMHRVYDGNWTTHSNDAMTRIGQSLVSHPGEMLILDRAALAPGSWTKTDCSKLFRPHPDDDDEAWTLDYSDTYVLHAFSPRRARHQIEGFAGITPAYVLANRSNFARAVQPVARYMLERGLIDLDGSDLAV</sequence>
<comment type="similarity">
    <text evidence="1">Belongs to the glycosyltransferase 32 family.</text>
</comment>
<gene>
    <name evidence="2" type="ORF">GQ602_002238</name>
</gene>
<evidence type="ECO:0000313" key="3">
    <source>
        <dbReference type="Proteomes" id="UP000562929"/>
    </source>
</evidence>
<keyword evidence="3" id="KW-1185">Reference proteome</keyword>
<dbReference type="PANTHER" id="PTHR46830:SF2">
    <property type="entry name" value="ALPHA-1,4-N-ACETYLGLUCOSAMINYLTRANSFERASE"/>
    <property type="match status" value="1"/>
</dbReference>
<dbReference type="SUPFAM" id="SSF53448">
    <property type="entry name" value="Nucleotide-diphospho-sugar transferases"/>
    <property type="match status" value="1"/>
</dbReference>
<keyword evidence="2" id="KW-0808">Transferase</keyword>
<dbReference type="Pfam" id="PF04488">
    <property type="entry name" value="Gly_transf_sug"/>
    <property type="match status" value="1"/>
</dbReference>
<dbReference type="Proteomes" id="UP000562929">
    <property type="component" value="Unassembled WGS sequence"/>
</dbReference>
<dbReference type="GO" id="GO:0016740">
    <property type="term" value="F:transferase activity"/>
    <property type="evidence" value="ECO:0007669"/>
    <property type="project" value="UniProtKB-KW"/>
</dbReference>
<comment type="caution">
    <text evidence="2">The sequence shown here is derived from an EMBL/GenBank/DDBJ whole genome shotgun (WGS) entry which is preliminary data.</text>
</comment>
<dbReference type="InterPro" id="IPR007577">
    <property type="entry name" value="GlycoTrfase_DXD_sugar-bd_CS"/>
</dbReference>
<reference evidence="2 3" key="1">
    <citation type="journal article" date="2020" name="G3 (Bethesda)">
        <title>Genetic Underpinnings of Host Manipulation by Ophiocordyceps as Revealed by Comparative Transcriptomics.</title>
        <authorList>
            <person name="Will I."/>
            <person name="Das B."/>
            <person name="Trinh T."/>
            <person name="Brachmann A."/>
            <person name="Ohm R.A."/>
            <person name="de Bekker C."/>
        </authorList>
    </citation>
    <scope>NUCLEOTIDE SEQUENCE [LARGE SCALE GENOMIC DNA]</scope>
    <source>
        <strain evidence="2 3">EC05</strain>
    </source>
</reference>
<dbReference type="Gene3D" id="3.90.550.20">
    <property type="match status" value="1"/>
</dbReference>
<accession>A0A8H4Q9Z9</accession>
<evidence type="ECO:0000256" key="1">
    <source>
        <dbReference type="ARBA" id="ARBA00009003"/>
    </source>
</evidence>
<proteinExistence type="inferred from homology"/>
<evidence type="ECO:0000313" key="2">
    <source>
        <dbReference type="EMBL" id="KAF4591939.1"/>
    </source>
</evidence>
<dbReference type="GO" id="GO:1901135">
    <property type="term" value="P:carbohydrate derivative metabolic process"/>
    <property type="evidence" value="ECO:0007669"/>
    <property type="project" value="UniProtKB-ARBA"/>
</dbReference>
<organism evidence="2 3">
    <name type="scientific">Ophiocordyceps camponoti-floridani</name>
    <dbReference type="NCBI Taxonomy" id="2030778"/>
    <lineage>
        <taxon>Eukaryota</taxon>
        <taxon>Fungi</taxon>
        <taxon>Dikarya</taxon>
        <taxon>Ascomycota</taxon>
        <taxon>Pezizomycotina</taxon>
        <taxon>Sordariomycetes</taxon>
        <taxon>Hypocreomycetidae</taxon>
        <taxon>Hypocreales</taxon>
        <taxon>Ophiocordycipitaceae</taxon>
        <taxon>Ophiocordyceps</taxon>
    </lineage>
</organism>
<dbReference type="InterPro" id="IPR029044">
    <property type="entry name" value="Nucleotide-diphossugar_trans"/>
</dbReference>
<dbReference type="PANTHER" id="PTHR46830">
    <property type="entry name" value="TRANSFERASE, PUTATIVE-RELATED"/>
    <property type="match status" value="1"/>
</dbReference>
<dbReference type="EMBL" id="JAACLJ010000002">
    <property type="protein sequence ID" value="KAF4591939.1"/>
    <property type="molecule type" value="Genomic_DNA"/>
</dbReference>